<dbReference type="InterPro" id="IPR012336">
    <property type="entry name" value="Thioredoxin-like_fold"/>
</dbReference>
<reference evidence="8" key="1">
    <citation type="submission" date="2020-08" db="EMBL/GenBank/DDBJ databases">
        <title>Genomic Encyclopedia of Type Strains, Phase IV (KMG-V): Genome sequencing to study the core and pangenomes of soil and plant-associated prokaryotes.</title>
        <authorList>
            <person name="Whitman W."/>
        </authorList>
    </citation>
    <scope>NUCLEOTIDE SEQUENCE [LARGE SCALE GENOMIC DNA]</scope>
    <source>
        <strain evidence="8">M8UP27</strain>
    </source>
</reference>
<sequence length="364" mass="38080">MKILNGKILNGKISNWMLAGVVTALSVTAVAGAQTAAAPAAQTAPAAQKADAPLKLQSLGQDTKADPFPPVNQKYFTASTPTVDTVNAFLKALWGYDPDRIWRVEAIQTTSAPSVSKVVVFVSGKGPNAKVQPTVFFVTPDGKHAVAGDTVVPFGATPFADLRKTLQARADGATRGATSKDLLLVEFADLQCPHCKEAQSTMDQLVKDFPNARVVYQSFPLVDLHPFAFKAAAYGYCVQKQKNDAFFVYSAAVFDTQAALTNETGNQTLKDAVTKAGLDPAAIDACAATPATKDQVDASIKLAQDVGIDQTPMLAVNGHLLPLAGIPYETLKTIISYQASLDGVSTGATGPAVGSSSNPPTLGK</sequence>
<comment type="caution">
    <text evidence="8">The sequence shown here is derived from an EMBL/GenBank/DDBJ whole genome shotgun (WGS) entry which is preliminary data.</text>
</comment>
<evidence type="ECO:0000256" key="6">
    <source>
        <dbReference type="SAM" id="SignalP"/>
    </source>
</evidence>
<dbReference type="Gene3D" id="3.40.30.10">
    <property type="entry name" value="Glutaredoxin"/>
    <property type="match status" value="1"/>
</dbReference>
<dbReference type="AlphaFoldDB" id="A0A7W8IFM3"/>
<keyword evidence="9" id="KW-1185">Reference proteome</keyword>
<dbReference type="EMBL" id="JACHDY010000001">
    <property type="protein sequence ID" value="MBB5316308.1"/>
    <property type="molecule type" value="Genomic_DNA"/>
</dbReference>
<evidence type="ECO:0000256" key="2">
    <source>
        <dbReference type="ARBA" id="ARBA00022729"/>
    </source>
</evidence>
<name>A0A7W8IFM3_9BACT</name>
<dbReference type="Proteomes" id="UP000568106">
    <property type="component" value="Unassembled WGS sequence"/>
</dbReference>
<dbReference type="PANTHER" id="PTHR13887:SF14">
    <property type="entry name" value="DISULFIDE BOND FORMATION PROTEIN D"/>
    <property type="match status" value="1"/>
</dbReference>
<proteinExistence type="inferred from homology"/>
<gene>
    <name evidence="8" type="ORF">HDF09_000958</name>
</gene>
<feature type="chain" id="PRO_5031014374" evidence="6">
    <location>
        <begin position="34"/>
        <end position="364"/>
    </location>
</feature>
<keyword evidence="2 6" id="KW-0732">Signal</keyword>
<feature type="domain" description="Thioredoxin" evidence="7">
    <location>
        <begin position="120"/>
        <end position="288"/>
    </location>
</feature>
<protein>
    <submittedName>
        <fullName evidence="8">Protein-disulfide isomerase</fullName>
    </submittedName>
</protein>
<dbReference type="PANTHER" id="PTHR13887">
    <property type="entry name" value="GLUTATHIONE S-TRANSFERASE KAPPA"/>
    <property type="match status" value="1"/>
</dbReference>
<evidence type="ECO:0000256" key="5">
    <source>
        <dbReference type="ARBA" id="ARBA00023284"/>
    </source>
</evidence>
<keyword evidence="5" id="KW-0676">Redox-active center</keyword>
<evidence type="ECO:0000256" key="4">
    <source>
        <dbReference type="ARBA" id="ARBA00023157"/>
    </source>
</evidence>
<evidence type="ECO:0000256" key="1">
    <source>
        <dbReference type="ARBA" id="ARBA00005791"/>
    </source>
</evidence>
<dbReference type="Pfam" id="PF13462">
    <property type="entry name" value="Thioredoxin_4"/>
    <property type="match status" value="1"/>
</dbReference>
<dbReference type="InterPro" id="IPR013766">
    <property type="entry name" value="Thioredoxin_domain"/>
</dbReference>
<dbReference type="SUPFAM" id="SSF52833">
    <property type="entry name" value="Thioredoxin-like"/>
    <property type="match status" value="1"/>
</dbReference>
<accession>A0A7W8IFM3</accession>
<dbReference type="GO" id="GO:0016491">
    <property type="term" value="F:oxidoreductase activity"/>
    <property type="evidence" value="ECO:0007669"/>
    <property type="project" value="UniProtKB-KW"/>
</dbReference>
<comment type="similarity">
    <text evidence="1">Belongs to the thioredoxin family. DsbA subfamily.</text>
</comment>
<organism evidence="8 9">
    <name type="scientific">Tunturiibacter empetritectus</name>
    <dbReference type="NCBI Taxonomy" id="3069691"/>
    <lineage>
        <taxon>Bacteria</taxon>
        <taxon>Pseudomonadati</taxon>
        <taxon>Acidobacteriota</taxon>
        <taxon>Terriglobia</taxon>
        <taxon>Terriglobales</taxon>
        <taxon>Acidobacteriaceae</taxon>
        <taxon>Tunturiibacter</taxon>
    </lineage>
</organism>
<dbReference type="GO" id="GO:0016853">
    <property type="term" value="F:isomerase activity"/>
    <property type="evidence" value="ECO:0007669"/>
    <property type="project" value="UniProtKB-KW"/>
</dbReference>
<evidence type="ECO:0000313" key="8">
    <source>
        <dbReference type="EMBL" id="MBB5316308.1"/>
    </source>
</evidence>
<feature type="signal peptide" evidence="6">
    <location>
        <begin position="1"/>
        <end position="33"/>
    </location>
</feature>
<keyword evidence="3" id="KW-0560">Oxidoreductase</keyword>
<dbReference type="InterPro" id="IPR036249">
    <property type="entry name" value="Thioredoxin-like_sf"/>
</dbReference>
<evidence type="ECO:0000259" key="7">
    <source>
        <dbReference type="PROSITE" id="PS51352"/>
    </source>
</evidence>
<keyword evidence="8" id="KW-0413">Isomerase</keyword>
<evidence type="ECO:0000256" key="3">
    <source>
        <dbReference type="ARBA" id="ARBA00023002"/>
    </source>
</evidence>
<evidence type="ECO:0000313" key="9">
    <source>
        <dbReference type="Proteomes" id="UP000568106"/>
    </source>
</evidence>
<keyword evidence="4" id="KW-1015">Disulfide bond</keyword>
<dbReference type="PROSITE" id="PS51352">
    <property type="entry name" value="THIOREDOXIN_2"/>
    <property type="match status" value="1"/>
</dbReference>